<evidence type="ECO:0000313" key="7">
    <source>
        <dbReference type="EMBL" id="NHN54785.1"/>
    </source>
</evidence>
<keyword evidence="7" id="KW-0032">Aminotransferase</keyword>
<dbReference type="GO" id="GO:0030170">
    <property type="term" value="F:pyridoxal phosphate binding"/>
    <property type="evidence" value="ECO:0007669"/>
    <property type="project" value="InterPro"/>
</dbReference>
<dbReference type="InterPro" id="IPR051798">
    <property type="entry name" value="Class-II_PLP-Dep_Aminotrans"/>
</dbReference>
<dbReference type="PANTHER" id="PTHR43525:SF2">
    <property type="entry name" value="CYSTATHIONINE BETA-LYASE-RELATED"/>
    <property type="match status" value="1"/>
</dbReference>
<evidence type="ECO:0000313" key="8">
    <source>
        <dbReference type="Proteomes" id="UP000744769"/>
    </source>
</evidence>
<accession>A0A967AZP9</accession>
<dbReference type="Pfam" id="PF00155">
    <property type="entry name" value="Aminotran_1_2"/>
    <property type="match status" value="1"/>
</dbReference>
<dbReference type="InterPro" id="IPR015421">
    <property type="entry name" value="PyrdxlP-dep_Trfase_major"/>
</dbReference>
<comment type="similarity">
    <text evidence="5">Belongs to the class-II pyridoxal-phosphate-dependent aminotransferase family. MalY/PatB cystathionine beta-lyase subfamily.</text>
</comment>
<keyword evidence="4" id="KW-0456">Lyase</keyword>
<feature type="domain" description="Aminotransferase class I/classII large" evidence="6">
    <location>
        <begin position="47"/>
        <end position="338"/>
    </location>
</feature>
<dbReference type="PANTHER" id="PTHR43525">
    <property type="entry name" value="PROTEIN MALY"/>
    <property type="match status" value="1"/>
</dbReference>
<dbReference type="InterPro" id="IPR015424">
    <property type="entry name" value="PyrdxlP-dep_Trfase"/>
</dbReference>
<evidence type="ECO:0000259" key="6">
    <source>
        <dbReference type="Pfam" id="PF00155"/>
    </source>
</evidence>
<name>A0A967AZP9_9MICO</name>
<proteinExistence type="inferred from homology"/>
<dbReference type="InterPro" id="IPR015422">
    <property type="entry name" value="PyrdxlP-dep_Trfase_small"/>
</dbReference>
<dbReference type="EC" id="4.4.1.13" evidence="2"/>
<dbReference type="CDD" id="cd00609">
    <property type="entry name" value="AAT_like"/>
    <property type="match status" value="1"/>
</dbReference>
<organism evidence="7 8">
    <name type="scientific">Metallococcus carri</name>
    <dbReference type="NCBI Taxonomy" id="1656884"/>
    <lineage>
        <taxon>Bacteria</taxon>
        <taxon>Bacillati</taxon>
        <taxon>Actinomycetota</taxon>
        <taxon>Actinomycetes</taxon>
        <taxon>Micrococcales</taxon>
        <taxon>Dermacoccaceae</taxon>
        <taxon>Metallococcus</taxon>
    </lineage>
</organism>
<comment type="cofactor">
    <cofactor evidence="1">
        <name>pyridoxal 5'-phosphate</name>
        <dbReference type="ChEBI" id="CHEBI:597326"/>
    </cofactor>
</comment>
<dbReference type="GO" id="GO:0047804">
    <property type="term" value="F:cysteine-S-conjugate beta-lyase activity"/>
    <property type="evidence" value="ECO:0007669"/>
    <property type="project" value="UniProtKB-EC"/>
</dbReference>
<dbReference type="InterPro" id="IPR004839">
    <property type="entry name" value="Aminotransferase_I/II_large"/>
</dbReference>
<evidence type="ECO:0000256" key="5">
    <source>
        <dbReference type="ARBA" id="ARBA00037974"/>
    </source>
</evidence>
<keyword evidence="8" id="KW-1185">Reference proteome</keyword>
<dbReference type="Gene3D" id="3.40.640.10">
    <property type="entry name" value="Type I PLP-dependent aspartate aminotransferase-like (Major domain)"/>
    <property type="match status" value="1"/>
</dbReference>
<dbReference type="GO" id="GO:0008483">
    <property type="term" value="F:transaminase activity"/>
    <property type="evidence" value="ECO:0007669"/>
    <property type="project" value="UniProtKB-KW"/>
</dbReference>
<dbReference type="Gene3D" id="3.90.1150.10">
    <property type="entry name" value="Aspartate Aminotransferase, domain 1"/>
    <property type="match status" value="1"/>
</dbReference>
<evidence type="ECO:0000256" key="3">
    <source>
        <dbReference type="ARBA" id="ARBA00022898"/>
    </source>
</evidence>
<keyword evidence="7" id="KW-0808">Transferase</keyword>
<dbReference type="SUPFAM" id="SSF53383">
    <property type="entry name" value="PLP-dependent transferases"/>
    <property type="match status" value="1"/>
</dbReference>
<protein>
    <recommendedName>
        <fullName evidence="2">cysteine-S-conjugate beta-lyase</fullName>
        <ecNumber evidence="2">4.4.1.13</ecNumber>
    </recommendedName>
</protein>
<evidence type="ECO:0000256" key="1">
    <source>
        <dbReference type="ARBA" id="ARBA00001933"/>
    </source>
</evidence>
<evidence type="ECO:0000256" key="2">
    <source>
        <dbReference type="ARBA" id="ARBA00012224"/>
    </source>
</evidence>
<evidence type="ECO:0000256" key="4">
    <source>
        <dbReference type="ARBA" id="ARBA00023239"/>
    </source>
</evidence>
<keyword evidence="3" id="KW-0663">Pyridoxal phosphate</keyword>
<dbReference type="EMBL" id="JAAOIV010000002">
    <property type="protein sequence ID" value="NHN54785.1"/>
    <property type="molecule type" value="Genomic_DNA"/>
</dbReference>
<dbReference type="AlphaFoldDB" id="A0A967AZP9"/>
<dbReference type="Proteomes" id="UP000744769">
    <property type="component" value="Unassembled WGS sequence"/>
</dbReference>
<gene>
    <name evidence="7" type="ORF">G9U51_03180</name>
</gene>
<comment type="caution">
    <text evidence="7">The sequence shown here is derived from an EMBL/GenBank/DDBJ whole genome shotgun (WGS) entry which is preliminary data.</text>
</comment>
<sequence>MDVRIAEPIAARLHRAIDDSDLGYAGEESRLVEAFAGFAQRRWGWDITGARTWVHSDLADSGSTVLRSLAGEGGGVIITTPVYNAFFHWLERAGVRKVEVPLLSPETGGRLDLQRIAERFAAGDKVLLLSHPHNPTGVVHPREDLVALAELAAAHEAYVVADEIHAPLTYPGVDFVPYLTVSDAARRTGVALHSASKSWNLAGLKSSLVIADPDGPKLPALSVESTWSSGILGMLAAEVAFAEGEPWLDVVRAALAERAAYLQDKLPTSIGYHPPSASYLAWLDLRDTGLPGEPAREILRRTDLFISAGPLFGELGAGWARLNFATSYPILDDAIDRIIRAIG</sequence>
<reference evidence="7" key="1">
    <citation type="submission" date="2020-03" db="EMBL/GenBank/DDBJ databases">
        <title>Draft sequencing of Calidifontibacter sp. DB0510.</title>
        <authorList>
            <person name="Kim D.-U."/>
        </authorList>
    </citation>
    <scope>NUCLEOTIDE SEQUENCE</scope>
    <source>
        <strain evidence="7">DB0510</strain>
    </source>
</reference>